<organism evidence="1 2">
    <name type="scientific">Rhamnella rubrinervis</name>
    <dbReference type="NCBI Taxonomy" id="2594499"/>
    <lineage>
        <taxon>Eukaryota</taxon>
        <taxon>Viridiplantae</taxon>
        <taxon>Streptophyta</taxon>
        <taxon>Embryophyta</taxon>
        <taxon>Tracheophyta</taxon>
        <taxon>Spermatophyta</taxon>
        <taxon>Magnoliopsida</taxon>
        <taxon>eudicotyledons</taxon>
        <taxon>Gunneridae</taxon>
        <taxon>Pentapetalae</taxon>
        <taxon>rosids</taxon>
        <taxon>fabids</taxon>
        <taxon>Rosales</taxon>
        <taxon>Rhamnaceae</taxon>
        <taxon>rhamnoid group</taxon>
        <taxon>Rhamneae</taxon>
        <taxon>Rhamnella</taxon>
    </lineage>
</organism>
<keyword evidence="2" id="KW-1185">Reference proteome</keyword>
<accession>A0A8K0HFU3</accession>
<name>A0A8K0HFU3_9ROSA</name>
<protein>
    <submittedName>
        <fullName evidence="1">Uncharacterized protein</fullName>
    </submittedName>
</protein>
<dbReference type="AlphaFoldDB" id="A0A8K0HFU3"/>
<evidence type="ECO:0000313" key="1">
    <source>
        <dbReference type="EMBL" id="KAF3451323.1"/>
    </source>
</evidence>
<comment type="caution">
    <text evidence="1">The sequence shown here is derived from an EMBL/GenBank/DDBJ whole genome shotgun (WGS) entry which is preliminary data.</text>
</comment>
<sequence length="107" mass="12242">MADPTRSDHLMVEYGGSYQIRRWIAVESSDGRSAIHRIQPSQWSNMVWIRPSNGRIWSNLPDLSIERSDREIQQSNLVGSTIFDYRTVGSGLITIIRSLEGWILPPD</sequence>
<dbReference type="EMBL" id="VOIH02000003">
    <property type="protein sequence ID" value="KAF3451323.1"/>
    <property type="molecule type" value="Genomic_DNA"/>
</dbReference>
<reference evidence="1" key="1">
    <citation type="submission" date="2020-03" db="EMBL/GenBank/DDBJ databases">
        <title>A high-quality chromosome-level genome assembly of a woody plant with both climbing and erect habits, Rhamnella rubrinervis.</title>
        <authorList>
            <person name="Lu Z."/>
            <person name="Yang Y."/>
            <person name="Zhu X."/>
            <person name="Sun Y."/>
        </authorList>
    </citation>
    <scope>NUCLEOTIDE SEQUENCE</scope>
    <source>
        <strain evidence="1">BYM</strain>
        <tissue evidence="1">Leaf</tissue>
    </source>
</reference>
<gene>
    <name evidence="1" type="ORF">FNV43_RR07418</name>
</gene>
<evidence type="ECO:0000313" key="2">
    <source>
        <dbReference type="Proteomes" id="UP000796880"/>
    </source>
</evidence>
<proteinExistence type="predicted"/>
<dbReference type="Proteomes" id="UP000796880">
    <property type="component" value="Unassembled WGS sequence"/>
</dbReference>